<sequence>MDSAIFFDLDGTLVDSKKDLEKAVVSTALKLKLEILDKEYILSLVGNGIYRLINDYLVSINATDYYEQFLKIFLSYYYEHICDNSYLYNNVKPTLQLLTKQYKLFVVSNKLEKFSKKLLNELEIENFFEEIIGGDSFENKKPDPQPILNLIKKYKINPHSSLFVGDSENDYFAARASNLKMGWVSFGYKNESILKKITPDFIFDKFEYILNITL</sequence>
<dbReference type="EC" id="3.1.3.18" evidence="4"/>
<dbReference type="RefSeq" id="WP_092127961.1">
    <property type="nucleotide sequence ID" value="NZ_FMYU01000003.1"/>
</dbReference>
<evidence type="ECO:0000313" key="5">
    <source>
        <dbReference type="EMBL" id="SDC23264.1"/>
    </source>
</evidence>
<dbReference type="InterPro" id="IPR023198">
    <property type="entry name" value="PGP-like_dom2"/>
</dbReference>
<dbReference type="GO" id="GO:0008967">
    <property type="term" value="F:phosphoglycolate phosphatase activity"/>
    <property type="evidence" value="ECO:0007669"/>
    <property type="project" value="UniProtKB-EC"/>
</dbReference>
<dbReference type="InterPro" id="IPR041492">
    <property type="entry name" value="HAD_2"/>
</dbReference>
<dbReference type="InterPro" id="IPR006439">
    <property type="entry name" value="HAD-SF_hydro_IA"/>
</dbReference>
<dbReference type="InterPro" id="IPR050155">
    <property type="entry name" value="HAD-like_hydrolase_sf"/>
</dbReference>
<dbReference type="FunFam" id="3.40.50.1000:FF:000022">
    <property type="entry name" value="Phosphoglycolate phosphatase"/>
    <property type="match status" value="1"/>
</dbReference>
<name>A0A1G6JX19_9BACT</name>
<dbReference type="InterPro" id="IPR023214">
    <property type="entry name" value="HAD_sf"/>
</dbReference>
<dbReference type="GO" id="GO:0005829">
    <property type="term" value="C:cytosol"/>
    <property type="evidence" value="ECO:0007669"/>
    <property type="project" value="TreeGrafter"/>
</dbReference>
<dbReference type="Pfam" id="PF13419">
    <property type="entry name" value="HAD_2"/>
    <property type="match status" value="1"/>
</dbReference>
<dbReference type="Proteomes" id="UP000199411">
    <property type="component" value="Unassembled WGS sequence"/>
</dbReference>
<dbReference type="InterPro" id="IPR036412">
    <property type="entry name" value="HAD-like_sf"/>
</dbReference>
<dbReference type="SFLD" id="SFLDS00003">
    <property type="entry name" value="Haloacid_Dehalogenase"/>
    <property type="match status" value="1"/>
</dbReference>
<dbReference type="EMBL" id="FMYU01000003">
    <property type="protein sequence ID" value="SDC23264.1"/>
    <property type="molecule type" value="Genomic_DNA"/>
</dbReference>
<dbReference type="SFLD" id="SFLDG01129">
    <property type="entry name" value="C1.5:_HAD__Beta-PGM__Phosphata"/>
    <property type="match status" value="1"/>
</dbReference>
<evidence type="ECO:0000256" key="3">
    <source>
        <dbReference type="ARBA" id="ARBA00006171"/>
    </source>
</evidence>
<dbReference type="NCBIfam" id="TIGR01549">
    <property type="entry name" value="HAD-SF-IA-v1"/>
    <property type="match status" value="1"/>
</dbReference>
<keyword evidence="6" id="KW-1185">Reference proteome</keyword>
<comment type="similarity">
    <text evidence="3">Belongs to the HAD-like hydrolase superfamily. CbbY/CbbZ/Gph/YieH family.</text>
</comment>
<evidence type="ECO:0000256" key="2">
    <source>
        <dbReference type="ARBA" id="ARBA00004818"/>
    </source>
</evidence>
<comment type="catalytic activity">
    <reaction evidence="1">
        <text>2-phosphoglycolate + H2O = glycolate + phosphate</text>
        <dbReference type="Rhea" id="RHEA:14369"/>
        <dbReference type="ChEBI" id="CHEBI:15377"/>
        <dbReference type="ChEBI" id="CHEBI:29805"/>
        <dbReference type="ChEBI" id="CHEBI:43474"/>
        <dbReference type="ChEBI" id="CHEBI:58033"/>
        <dbReference type="EC" id="3.1.3.18"/>
    </reaction>
</comment>
<dbReference type="Gene3D" id="3.40.50.1000">
    <property type="entry name" value="HAD superfamily/HAD-like"/>
    <property type="match status" value="1"/>
</dbReference>
<dbReference type="OrthoDB" id="9792518at2"/>
<evidence type="ECO:0000256" key="4">
    <source>
        <dbReference type="ARBA" id="ARBA00013078"/>
    </source>
</evidence>
<dbReference type="SUPFAM" id="SSF56784">
    <property type="entry name" value="HAD-like"/>
    <property type="match status" value="1"/>
</dbReference>
<dbReference type="InterPro" id="IPR006549">
    <property type="entry name" value="HAD-SF_hydro_IIIA"/>
</dbReference>
<dbReference type="Gene3D" id="1.10.150.240">
    <property type="entry name" value="Putative phosphatase, domain 2"/>
    <property type="match status" value="1"/>
</dbReference>
<gene>
    <name evidence="5" type="ORF">SAMN05660835_00502</name>
</gene>
<dbReference type="GO" id="GO:0006281">
    <property type="term" value="P:DNA repair"/>
    <property type="evidence" value="ECO:0007669"/>
    <property type="project" value="TreeGrafter"/>
</dbReference>
<dbReference type="PANTHER" id="PTHR43434:SF1">
    <property type="entry name" value="PHOSPHOGLYCOLATE PHOSPHATASE"/>
    <property type="match status" value="1"/>
</dbReference>
<comment type="pathway">
    <text evidence="2">Organic acid metabolism; glycolate biosynthesis; glycolate from 2-phosphoglycolate: step 1/1.</text>
</comment>
<proteinExistence type="inferred from homology"/>
<dbReference type="AlphaFoldDB" id="A0A1G6JX19"/>
<accession>A0A1G6JX19</accession>
<dbReference type="PANTHER" id="PTHR43434">
    <property type="entry name" value="PHOSPHOGLYCOLATE PHOSPHATASE"/>
    <property type="match status" value="1"/>
</dbReference>
<evidence type="ECO:0000313" key="6">
    <source>
        <dbReference type="Proteomes" id="UP000199411"/>
    </source>
</evidence>
<protein>
    <recommendedName>
        <fullName evidence="4">phosphoglycolate phosphatase</fullName>
        <ecNumber evidence="4">3.1.3.18</ecNumber>
    </recommendedName>
</protein>
<evidence type="ECO:0000256" key="1">
    <source>
        <dbReference type="ARBA" id="ARBA00000830"/>
    </source>
</evidence>
<dbReference type="NCBIfam" id="TIGR01662">
    <property type="entry name" value="HAD-SF-IIIA"/>
    <property type="match status" value="1"/>
</dbReference>
<organism evidence="5 6">
    <name type="scientific">Desulfurella multipotens</name>
    <dbReference type="NCBI Taxonomy" id="79269"/>
    <lineage>
        <taxon>Bacteria</taxon>
        <taxon>Pseudomonadati</taxon>
        <taxon>Campylobacterota</taxon>
        <taxon>Desulfurellia</taxon>
        <taxon>Desulfurellales</taxon>
        <taxon>Desulfurellaceae</taxon>
        <taxon>Desulfurella</taxon>
    </lineage>
</organism>
<reference evidence="6" key="1">
    <citation type="submission" date="2016-10" db="EMBL/GenBank/DDBJ databases">
        <authorList>
            <person name="Varghese N."/>
            <person name="Submissions S."/>
        </authorList>
    </citation>
    <scope>NUCLEOTIDE SEQUENCE [LARGE SCALE GENOMIC DNA]</scope>
    <source>
        <strain evidence="6">DSM 8415</strain>
    </source>
</reference>